<evidence type="ECO:0008006" key="3">
    <source>
        <dbReference type="Google" id="ProtNLM"/>
    </source>
</evidence>
<evidence type="ECO:0000313" key="2">
    <source>
        <dbReference type="Proteomes" id="UP000231702"/>
    </source>
</evidence>
<sequence length="264" mass="29449">MKLLWGRGNCRVLIETLDTAVSVNGLYVLARDVQRILGQYSFNLFVWTHDETFRVSLLGSATPLIYRDQYLVLCTGHQIKGVDPEDISMLTEDGEFAVTSSGYTALRSGAEGMLHDLQDIVIFNFNDACEEHPALRQRFFKVGEFPPDCMSDAIVAVLNYGYPSKDQLYELHDKNHIGSRRRATTLKAHRQPPDETLLHLKPLQKLTFSPDGLSGGPNFVIQRSGKDFVAYFAGVTVRAGAEDLYMVKSGCIKGLLDTAIDVRS</sequence>
<evidence type="ECO:0000313" key="1">
    <source>
        <dbReference type="EMBL" id="PJE32108.1"/>
    </source>
</evidence>
<accession>A0ABX4MWL8</accession>
<name>A0ABX4MWL8_9RHOB</name>
<protein>
    <recommendedName>
        <fullName evidence="3">Trypsin-like peptidase domain-containing protein</fullName>
    </recommendedName>
</protein>
<keyword evidence="2" id="KW-1185">Reference proteome</keyword>
<organism evidence="1 2">
    <name type="scientific">Pseudooceanicola antarcticus</name>
    <dbReference type="NCBI Taxonomy" id="1247613"/>
    <lineage>
        <taxon>Bacteria</taxon>
        <taxon>Pseudomonadati</taxon>
        <taxon>Pseudomonadota</taxon>
        <taxon>Alphaproteobacteria</taxon>
        <taxon>Rhodobacterales</taxon>
        <taxon>Paracoccaceae</taxon>
        <taxon>Pseudooceanicola</taxon>
    </lineage>
</organism>
<reference evidence="1 2" key="1">
    <citation type="journal article" date="2018" name="Int. J. Syst. Evol. Microbiol.">
        <title>Pseudooceanicola lipolyticus sp. nov., a marine alphaproteobacterium, reclassification of Oceanicola flagellatus as Pseudooceanicola flagellatus comb. nov. and emended description of the genus Pseudooceanicola.</title>
        <authorList>
            <person name="Huang M.-M."/>
            <person name="Guo L.-L."/>
            <person name="Wu Y.-H."/>
            <person name="Lai Q.-L."/>
            <person name="Shao Z.-Z."/>
            <person name="Wang C.-S."/>
            <person name="Wu M."/>
            <person name="Xu X.-W."/>
        </authorList>
    </citation>
    <scope>NUCLEOTIDE SEQUENCE [LARGE SCALE GENOMIC DNA]</scope>
    <source>
        <strain evidence="1 2">Ar-45</strain>
    </source>
</reference>
<gene>
    <name evidence="1" type="ORF">CVM39_03200</name>
</gene>
<dbReference type="EMBL" id="PGTD01000007">
    <property type="protein sequence ID" value="PJE32108.1"/>
    <property type="molecule type" value="Genomic_DNA"/>
</dbReference>
<proteinExistence type="predicted"/>
<dbReference type="Proteomes" id="UP000231702">
    <property type="component" value="Unassembled WGS sequence"/>
</dbReference>
<comment type="caution">
    <text evidence="1">The sequence shown here is derived from an EMBL/GenBank/DDBJ whole genome shotgun (WGS) entry which is preliminary data.</text>
</comment>